<evidence type="ECO:0000313" key="6">
    <source>
        <dbReference type="Proteomes" id="UP000290189"/>
    </source>
</evidence>
<dbReference type="InterPro" id="IPR009349">
    <property type="entry name" value="TRIP4/RQT4_C2HC5_Znf"/>
</dbReference>
<dbReference type="EMBL" id="CDSF01000086">
    <property type="protein sequence ID" value="CEO98704.1"/>
    <property type="molecule type" value="Genomic_DNA"/>
</dbReference>
<dbReference type="OrthoDB" id="338816at2759"/>
<dbReference type="Pfam" id="PF06221">
    <property type="entry name" value="zf-C2HC5"/>
    <property type="match status" value="1"/>
</dbReference>
<feature type="domain" description="TRIP4/RQT4 C2HC5-type zinc finger" evidence="2">
    <location>
        <begin position="123"/>
        <end position="163"/>
    </location>
</feature>
<evidence type="ECO:0000313" key="3">
    <source>
        <dbReference type="EMBL" id="CEO98704.1"/>
    </source>
</evidence>
<dbReference type="InterPro" id="IPR039128">
    <property type="entry name" value="TRIP4-like"/>
</dbReference>
<dbReference type="GO" id="GO:0005634">
    <property type="term" value="C:nucleus"/>
    <property type="evidence" value="ECO:0007669"/>
    <property type="project" value="InterPro"/>
</dbReference>
<keyword evidence="5" id="KW-1185">Reference proteome</keyword>
<protein>
    <recommendedName>
        <fullName evidence="2">TRIP4/RQT4 C2HC5-type zinc finger domain-containing protein</fullName>
    </recommendedName>
</protein>
<dbReference type="GO" id="GO:0045893">
    <property type="term" value="P:positive regulation of DNA-templated transcription"/>
    <property type="evidence" value="ECO:0007669"/>
    <property type="project" value="TreeGrafter"/>
</dbReference>
<dbReference type="AlphaFoldDB" id="A0A0G4IU90"/>
<dbReference type="GO" id="GO:0180022">
    <property type="term" value="C:RQC-trigger complex"/>
    <property type="evidence" value="ECO:0007669"/>
    <property type="project" value="InterPro"/>
</dbReference>
<evidence type="ECO:0000313" key="4">
    <source>
        <dbReference type="EMBL" id="SPR00842.1"/>
    </source>
</evidence>
<reference evidence="4 6" key="2">
    <citation type="submission" date="2018-03" db="EMBL/GenBank/DDBJ databases">
        <authorList>
            <person name="Fogelqvist J."/>
        </authorList>
    </citation>
    <scope>NUCLEOTIDE SEQUENCE [LARGE SCALE GENOMIC DNA]</scope>
</reference>
<dbReference type="Proteomes" id="UP000290189">
    <property type="component" value="Unassembled WGS sequence"/>
</dbReference>
<organism evidence="3 5">
    <name type="scientific">Plasmodiophora brassicae</name>
    <name type="common">Clubroot disease agent</name>
    <dbReference type="NCBI Taxonomy" id="37360"/>
    <lineage>
        <taxon>Eukaryota</taxon>
        <taxon>Sar</taxon>
        <taxon>Rhizaria</taxon>
        <taxon>Endomyxa</taxon>
        <taxon>Phytomyxea</taxon>
        <taxon>Plasmodiophorida</taxon>
        <taxon>Plasmodiophoridae</taxon>
        <taxon>Plasmodiophora</taxon>
    </lineage>
</organism>
<proteinExistence type="predicted"/>
<dbReference type="OMA" id="EGECFFC"/>
<dbReference type="STRING" id="37360.A0A0G4IU90"/>
<dbReference type="Proteomes" id="UP000039324">
    <property type="component" value="Unassembled WGS sequence"/>
</dbReference>
<dbReference type="GO" id="GO:0008270">
    <property type="term" value="F:zinc ion binding"/>
    <property type="evidence" value="ECO:0007669"/>
    <property type="project" value="InterPro"/>
</dbReference>
<dbReference type="GO" id="GO:0072344">
    <property type="term" value="P:rescue of stalled ribosome"/>
    <property type="evidence" value="ECO:0007669"/>
    <property type="project" value="InterPro"/>
</dbReference>
<evidence type="ECO:0000259" key="2">
    <source>
        <dbReference type="Pfam" id="PF06221"/>
    </source>
</evidence>
<evidence type="ECO:0000313" key="5">
    <source>
        <dbReference type="Proteomes" id="UP000039324"/>
    </source>
</evidence>
<dbReference type="EMBL" id="OVEO01000015">
    <property type="protein sequence ID" value="SPR00842.1"/>
    <property type="molecule type" value="Genomic_DNA"/>
</dbReference>
<name>A0A0G4IU90_PLABS</name>
<accession>A0A0G4IU90</accession>
<keyword evidence="4" id="KW-0496">Mitochondrion</keyword>
<gene>
    <name evidence="3" type="ORF">PBRA_006818</name>
    <name evidence="4" type="ORF">PLBR_LOCUS8057</name>
</gene>
<feature type="region of interest" description="Disordered" evidence="1">
    <location>
        <begin position="79"/>
        <end position="105"/>
    </location>
</feature>
<reference evidence="3 5" key="1">
    <citation type="submission" date="2015-02" db="EMBL/GenBank/DDBJ databases">
        <authorList>
            <person name="Chooi Y.-H."/>
        </authorList>
    </citation>
    <scope>NUCLEOTIDE SEQUENCE [LARGE SCALE GENOMIC DNA]</scope>
    <source>
        <strain evidence="3">E3</strain>
    </source>
</reference>
<evidence type="ECO:0000256" key="1">
    <source>
        <dbReference type="SAM" id="MobiDB-lite"/>
    </source>
</evidence>
<dbReference type="PANTHER" id="PTHR12963">
    <property type="entry name" value="THYROID RECEPTOR INTERACTING PROTEIN RELATED"/>
    <property type="match status" value="1"/>
</dbReference>
<dbReference type="PANTHER" id="PTHR12963:SF4">
    <property type="entry name" value="ACTIVATING SIGNAL COINTEGRATOR 1"/>
    <property type="match status" value="1"/>
</dbReference>
<sequence length="236" mass="26334">MAEDEQQQQQLVEWVRQRLRSLLGFDDVDGIADQILYSIGNRRDLEAYVQDVAGEDGAAFARELAKRLFPDSIDAYEAPAAGRGKSRRRQKPPSTAPVDPNRGRGLIIKTVPSAKKPGPSKHRKRCDCFGTQHDVFTNCLSCGRILCSVEGEGECFFCGSYVHKDRTDPAARSAIERKDVILGYQKEMKARSVVIDEQDAGGNDDHPADNRAFANRSLQGRTLELYEVIHASLQRK</sequence>
<geneLocation type="mitochondrion" evidence="4"/>